<gene>
    <name evidence="1" type="ORF">B296_00030412</name>
</gene>
<evidence type="ECO:0000313" key="1">
    <source>
        <dbReference type="EMBL" id="RRT64911.1"/>
    </source>
</evidence>
<organism evidence="1 2">
    <name type="scientific">Ensete ventricosum</name>
    <name type="common">Abyssinian banana</name>
    <name type="synonym">Musa ensete</name>
    <dbReference type="NCBI Taxonomy" id="4639"/>
    <lineage>
        <taxon>Eukaryota</taxon>
        <taxon>Viridiplantae</taxon>
        <taxon>Streptophyta</taxon>
        <taxon>Embryophyta</taxon>
        <taxon>Tracheophyta</taxon>
        <taxon>Spermatophyta</taxon>
        <taxon>Magnoliopsida</taxon>
        <taxon>Liliopsida</taxon>
        <taxon>Zingiberales</taxon>
        <taxon>Musaceae</taxon>
        <taxon>Ensete</taxon>
    </lineage>
</organism>
<protein>
    <submittedName>
        <fullName evidence="1">Uncharacterized protein</fullName>
    </submittedName>
</protein>
<evidence type="ECO:0000313" key="2">
    <source>
        <dbReference type="Proteomes" id="UP000287651"/>
    </source>
</evidence>
<dbReference type="EMBL" id="AMZH03006008">
    <property type="protein sequence ID" value="RRT64911.1"/>
    <property type="molecule type" value="Genomic_DNA"/>
</dbReference>
<accession>A0A426ZLV1</accession>
<sequence length="51" mass="6056">MLIPSTSIYCKLSWFYKRCYCFIVFFNDWSCSLPFGRRCINSNSVSNSTIR</sequence>
<dbReference type="Proteomes" id="UP000287651">
    <property type="component" value="Unassembled WGS sequence"/>
</dbReference>
<dbReference type="AlphaFoldDB" id="A0A426ZLV1"/>
<name>A0A426ZLV1_ENSVE</name>
<reference evidence="1 2" key="1">
    <citation type="journal article" date="2014" name="Agronomy (Basel)">
        <title>A Draft Genome Sequence for Ensete ventricosum, the Drought-Tolerant Tree Against Hunger.</title>
        <authorList>
            <person name="Harrison J."/>
            <person name="Moore K.A."/>
            <person name="Paszkiewicz K."/>
            <person name="Jones T."/>
            <person name="Grant M."/>
            <person name="Ambacheew D."/>
            <person name="Muzemil S."/>
            <person name="Studholme D.J."/>
        </authorList>
    </citation>
    <scope>NUCLEOTIDE SEQUENCE [LARGE SCALE GENOMIC DNA]</scope>
</reference>
<comment type="caution">
    <text evidence="1">The sequence shown here is derived from an EMBL/GenBank/DDBJ whole genome shotgun (WGS) entry which is preliminary data.</text>
</comment>
<proteinExistence type="predicted"/>